<gene>
    <name evidence="1" type="ORF">FYJ83_02680</name>
</gene>
<evidence type="ECO:0000313" key="2">
    <source>
        <dbReference type="Proteomes" id="UP000469523"/>
    </source>
</evidence>
<proteinExistence type="predicted"/>
<evidence type="ECO:0008006" key="3">
    <source>
        <dbReference type="Google" id="ProtNLM"/>
    </source>
</evidence>
<accession>A0A6N7XX37</accession>
<reference evidence="1 2" key="1">
    <citation type="submission" date="2019-09" db="EMBL/GenBank/DDBJ databases">
        <title>In-depth cultivation of the pig gut microbiome towards novel bacterial diversity and tailored functional studies.</title>
        <authorList>
            <person name="Wylensek D."/>
            <person name="Hitch T.C.A."/>
            <person name="Clavel T."/>
        </authorList>
    </citation>
    <scope>NUCLEOTIDE SEQUENCE [LARGE SCALE GENOMIC DNA]</scope>
    <source>
        <strain evidence="1 2">WCA3-693-APC-4?</strain>
    </source>
</reference>
<protein>
    <recommendedName>
        <fullName evidence="3">Phospholipase C/D domain-containing protein</fullName>
    </recommendedName>
</protein>
<dbReference type="Proteomes" id="UP000469523">
    <property type="component" value="Unassembled WGS sequence"/>
</dbReference>
<dbReference type="EMBL" id="VUNQ01000003">
    <property type="protein sequence ID" value="MSU00370.1"/>
    <property type="molecule type" value="Genomic_DNA"/>
</dbReference>
<keyword evidence="2" id="KW-1185">Reference proteome</keyword>
<sequence length="220" mass="27129">MASRIIHLAISEIVSEHFSLDFMRFNLGNLLPDLHENTKEAKDISHFRIEREPYEDSEDFNYQYYDYNKFLQKYKDKIYDDLYLGYYCHLIADELWIQNIYIKYMRDENRKKRIYQQDNYYHDYSRLNQIIRDKYNLKMNVVFEDVEILEIHSKKISELKSELEYDFNTRYDDLDLLLFDYDDIRIYIEETSSIIIKDLEQKNLRYSKGERGKDYGKHDE</sequence>
<dbReference type="AlphaFoldDB" id="A0A6N7XX37"/>
<comment type="caution">
    <text evidence="1">The sequence shown here is derived from an EMBL/GenBank/DDBJ whole genome shotgun (WGS) entry which is preliminary data.</text>
</comment>
<evidence type="ECO:0000313" key="1">
    <source>
        <dbReference type="EMBL" id="MSU00370.1"/>
    </source>
</evidence>
<dbReference type="RefSeq" id="WP_154438796.1">
    <property type="nucleotide sequence ID" value="NZ_JAHLPJ010000001.1"/>
</dbReference>
<organism evidence="1 2">
    <name type="scientific">Tissierella pigra</name>
    <dbReference type="NCBI Taxonomy" id="2607614"/>
    <lineage>
        <taxon>Bacteria</taxon>
        <taxon>Bacillati</taxon>
        <taxon>Bacillota</taxon>
        <taxon>Tissierellia</taxon>
        <taxon>Tissierellales</taxon>
        <taxon>Tissierellaceae</taxon>
        <taxon>Tissierella</taxon>
    </lineage>
</organism>
<name>A0A6N7XX37_9FIRM</name>